<evidence type="ECO:0000256" key="6">
    <source>
        <dbReference type="ARBA" id="ARBA00013449"/>
    </source>
</evidence>
<comment type="catalytic activity">
    <reaction evidence="3">
        <text>2 a mycocerosyl-[mycocerosic acid synthase] + a phthiodiolone = a dimycocerosyl phthiodiolone + 2 holo-[mycocerosic acid synthase].</text>
        <dbReference type="EC" id="2.3.1.282"/>
    </reaction>
</comment>
<keyword evidence="8" id="KW-0012">Acyltransferase</keyword>
<dbReference type="Pfam" id="PF16911">
    <property type="entry name" value="PapA_C"/>
    <property type="match status" value="1"/>
</dbReference>
<keyword evidence="7" id="KW-0808">Transferase</keyword>
<protein>
    <recommendedName>
        <fullName evidence="6">Phthiocerol/phthiodiolone dimycocerosyl transferase</fullName>
        <ecNumber evidence="5">2.3.1.282</ecNumber>
    </recommendedName>
    <alternativeName>
        <fullName evidence="11">Acyltransferase PapA5</fullName>
    </alternativeName>
    <alternativeName>
        <fullName evidence="9">Phthiocerol/phthiodiolone O-acyltransferase</fullName>
    </alternativeName>
    <alternativeName>
        <fullName evidence="10">Polyketide synthase-associated protein A5</fullName>
    </alternativeName>
</protein>
<evidence type="ECO:0000256" key="2">
    <source>
        <dbReference type="ARBA" id="ARBA00000625"/>
    </source>
</evidence>
<dbReference type="EC" id="2.3.1.282" evidence="5"/>
<comment type="catalytic activity">
    <reaction evidence="2">
        <text>2 a mycocerosyl-[mycocerosic acid synthase] + a phenolphthiocerol = a dimycocerosyl phenolphthiocerol + 2 holo-[mycocerosic acid synthase].</text>
        <dbReference type="EC" id="2.3.1.282"/>
    </reaction>
</comment>
<dbReference type="AlphaFoldDB" id="A0A7W8ZNK4"/>
<dbReference type="PANTHER" id="PTHR28037:SF1">
    <property type="entry name" value="ALCOHOL O-ACETYLTRANSFERASE 1-RELATED"/>
    <property type="match status" value="1"/>
</dbReference>
<dbReference type="Gene3D" id="3.30.559.30">
    <property type="entry name" value="Nonribosomal peptide synthetase, condensation domain"/>
    <property type="match status" value="1"/>
</dbReference>
<feature type="domain" description="Phthiocerol/phthiodiolone dimycocerosyl transferase C-terminal" evidence="13">
    <location>
        <begin position="209"/>
        <end position="365"/>
    </location>
</feature>
<evidence type="ECO:0000256" key="3">
    <source>
        <dbReference type="ARBA" id="ARBA00001907"/>
    </source>
</evidence>
<evidence type="ECO:0000256" key="4">
    <source>
        <dbReference type="ARBA" id="ARBA00006558"/>
    </source>
</evidence>
<comment type="caution">
    <text evidence="14">The sequence shown here is derived from an EMBL/GenBank/DDBJ whole genome shotgun (WGS) entry which is preliminary data.</text>
</comment>
<dbReference type="GO" id="GO:0016746">
    <property type="term" value="F:acyltransferase activity"/>
    <property type="evidence" value="ECO:0007669"/>
    <property type="project" value="UniProtKB-KW"/>
</dbReference>
<dbReference type="InterPro" id="IPR023213">
    <property type="entry name" value="CAT-like_dom_sf"/>
</dbReference>
<evidence type="ECO:0000256" key="8">
    <source>
        <dbReference type="ARBA" id="ARBA00023315"/>
    </source>
</evidence>
<name>A0A7W8ZNK4_9SPHI</name>
<dbReference type="SUPFAM" id="SSF52777">
    <property type="entry name" value="CoA-dependent acyltransferases"/>
    <property type="match status" value="2"/>
</dbReference>
<dbReference type="Pfam" id="PF00668">
    <property type="entry name" value="Condensation"/>
    <property type="match status" value="1"/>
</dbReference>
<dbReference type="PANTHER" id="PTHR28037">
    <property type="entry name" value="ALCOHOL O-ACETYLTRANSFERASE 1-RELATED"/>
    <property type="match status" value="1"/>
</dbReference>
<evidence type="ECO:0000313" key="14">
    <source>
        <dbReference type="EMBL" id="MBB5637338.1"/>
    </source>
</evidence>
<dbReference type="Gene3D" id="3.30.559.10">
    <property type="entry name" value="Chloramphenicol acetyltransferase-like domain"/>
    <property type="match status" value="1"/>
</dbReference>
<reference evidence="14 15" key="1">
    <citation type="submission" date="2020-08" db="EMBL/GenBank/DDBJ databases">
        <title>Genomic Encyclopedia of Type Strains, Phase IV (KMG-V): Genome sequencing to study the core and pangenomes of soil and plant-associated prokaryotes.</title>
        <authorList>
            <person name="Whitman W."/>
        </authorList>
    </citation>
    <scope>NUCLEOTIDE SEQUENCE [LARGE SCALE GENOMIC DNA]</scope>
    <source>
        <strain evidence="14 15">S3M1</strain>
    </source>
</reference>
<dbReference type="InterPro" id="IPR001242">
    <property type="entry name" value="Condensation_dom"/>
</dbReference>
<evidence type="ECO:0000256" key="5">
    <source>
        <dbReference type="ARBA" id="ARBA00012866"/>
    </source>
</evidence>
<dbReference type="EMBL" id="JACHCE010000005">
    <property type="protein sequence ID" value="MBB5637338.1"/>
    <property type="molecule type" value="Genomic_DNA"/>
</dbReference>
<evidence type="ECO:0000256" key="1">
    <source>
        <dbReference type="ARBA" id="ARBA00000026"/>
    </source>
</evidence>
<dbReference type="InterPro" id="IPR031641">
    <property type="entry name" value="PapA_C"/>
</dbReference>
<accession>A0A7W8ZNK4</accession>
<evidence type="ECO:0000313" key="15">
    <source>
        <dbReference type="Proteomes" id="UP000537204"/>
    </source>
</evidence>
<dbReference type="Proteomes" id="UP000537204">
    <property type="component" value="Unassembled WGS sequence"/>
</dbReference>
<evidence type="ECO:0000256" key="7">
    <source>
        <dbReference type="ARBA" id="ARBA00022679"/>
    </source>
</evidence>
<proteinExistence type="inferred from homology"/>
<dbReference type="InterPro" id="IPR052058">
    <property type="entry name" value="Alcohol_O-acetyltransferase"/>
</dbReference>
<organism evidence="14 15">
    <name type="scientific">Pedobacter cryoconitis</name>
    <dbReference type="NCBI Taxonomy" id="188932"/>
    <lineage>
        <taxon>Bacteria</taxon>
        <taxon>Pseudomonadati</taxon>
        <taxon>Bacteroidota</taxon>
        <taxon>Sphingobacteriia</taxon>
        <taxon>Sphingobacteriales</taxon>
        <taxon>Sphingobacteriaceae</taxon>
        <taxon>Pedobacter</taxon>
    </lineage>
</organism>
<feature type="domain" description="Condensation" evidence="12">
    <location>
        <begin position="25"/>
        <end position="143"/>
    </location>
</feature>
<evidence type="ECO:0000256" key="10">
    <source>
        <dbReference type="ARBA" id="ARBA00032317"/>
    </source>
</evidence>
<evidence type="ECO:0000256" key="9">
    <source>
        <dbReference type="ARBA" id="ARBA00030465"/>
    </source>
</evidence>
<sequence length="424" mass="48622">MKRKLIIGERIMYVDALTPVNCIYTVKIRGVIDPEVLRSALYKIQKKHPLLRMKIDEQQAGGPYFILDENIKEIPVRIMERNSEQDWLHESKAEWHQLFDGENEPLARIVWLKSAEISDILLVFPHCICDGSTLVALTQELLYLLDHPNMELIPYATFNSVKELLTPAFAVSQMKIFKARMFSLLGKVFFYFRPDKRKVAAGNYYALHWSLDQQQTTELVERSKAAVTSVHAALCIAVMKAFQQVKGAKAHGKVICPVDIRQFIPEIKNDTMFAFAPIVELEIDKKNDLDFWAMARTLKAELNAKVRALKVEELLWMSEYFHPVVGKMISFLKATDGTHDVTLSNMGILRIAETYQTFEVLAIRSPTVAFPWRNPSTMIVSTFKNTMDFTFMSNDTFLTEQEAEQIKSVAMNLIFEDLKQLSVA</sequence>
<comment type="catalytic activity">
    <reaction evidence="1">
        <text>2 a mycocerosyl-[mycocerosic acid synthase] + a phthiocerol = a dimycocerosyl phthiocerol + 2 holo-[mycocerosic acid synthase].</text>
        <dbReference type="EC" id="2.3.1.282"/>
    </reaction>
</comment>
<evidence type="ECO:0000259" key="12">
    <source>
        <dbReference type="Pfam" id="PF00668"/>
    </source>
</evidence>
<dbReference type="RefSeq" id="WP_183883220.1">
    <property type="nucleotide sequence ID" value="NZ_JACHCE010000005.1"/>
</dbReference>
<gene>
    <name evidence="14" type="ORF">HDE68_003253</name>
</gene>
<evidence type="ECO:0000256" key="11">
    <source>
        <dbReference type="ARBA" id="ARBA00033407"/>
    </source>
</evidence>
<evidence type="ECO:0000259" key="13">
    <source>
        <dbReference type="Pfam" id="PF16911"/>
    </source>
</evidence>
<comment type="similarity">
    <text evidence="4">Belongs to the acyltransferase PapA5 family.</text>
</comment>